<dbReference type="PANTHER" id="PTHR11070">
    <property type="entry name" value="UVRD / RECB / PCRA DNA HELICASE FAMILY MEMBER"/>
    <property type="match status" value="1"/>
</dbReference>
<evidence type="ECO:0000256" key="3">
    <source>
        <dbReference type="ARBA" id="ARBA00022806"/>
    </source>
</evidence>
<keyword evidence="3 5" id="KW-0347">Helicase</keyword>
<evidence type="ECO:0000313" key="8">
    <source>
        <dbReference type="Proteomes" id="UP000034816"/>
    </source>
</evidence>
<evidence type="ECO:0000256" key="5">
    <source>
        <dbReference type="PROSITE-ProRule" id="PRU00560"/>
    </source>
</evidence>
<comment type="caution">
    <text evidence="7">The sequence shown here is derived from an EMBL/GenBank/DDBJ whole genome shotgun (WGS) entry which is preliminary data.</text>
</comment>
<dbReference type="InterPro" id="IPR014016">
    <property type="entry name" value="UvrD-like_ATP-bd"/>
</dbReference>
<evidence type="ECO:0000313" key="7">
    <source>
        <dbReference type="EMBL" id="KKP77978.1"/>
    </source>
</evidence>
<reference evidence="7 8" key="1">
    <citation type="journal article" date="2015" name="Nature">
        <title>rRNA introns, odd ribosomes, and small enigmatic genomes across a large radiation of phyla.</title>
        <authorList>
            <person name="Brown C.T."/>
            <person name="Hug L.A."/>
            <person name="Thomas B.C."/>
            <person name="Sharon I."/>
            <person name="Castelle C.J."/>
            <person name="Singh A."/>
            <person name="Wilkins M.J."/>
            <person name="Williams K.H."/>
            <person name="Banfield J.F."/>
        </authorList>
    </citation>
    <scope>NUCLEOTIDE SEQUENCE [LARGE SCALE GENOMIC DNA]</scope>
</reference>
<keyword evidence="2 5" id="KW-0378">Hydrolase</keyword>
<dbReference type="SUPFAM" id="SSF52540">
    <property type="entry name" value="P-loop containing nucleoside triphosphate hydrolases"/>
    <property type="match status" value="1"/>
</dbReference>
<dbReference type="Proteomes" id="UP000034816">
    <property type="component" value="Unassembled WGS sequence"/>
</dbReference>
<feature type="binding site" evidence="5">
    <location>
        <begin position="250"/>
        <end position="257"/>
    </location>
    <ligand>
        <name>ATP</name>
        <dbReference type="ChEBI" id="CHEBI:30616"/>
    </ligand>
</feature>
<name>A0A0G0C9V3_9BACT</name>
<keyword evidence="1 5" id="KW-0547">Nucleotide-binding</keyword>
<dbReference type="Gene3D" id="3.40.50.300">
    <property type="entry name" value="P-loop containing nucleotide triphosphate hydrolases"/>
    <property type="match status" value="2"/>
</dbReference>
<organism evidence="7 8">
    <name type="scientific">candidate division WS6 bacterium GW2011_GWF1_35_23</name>
    <dbReference type="NCBI Taxonomy" id="1619097"/>
    <lineage>
        <taxon>Bacteria</taxon>
        <taxon>Candidatus Dojkabacteria</taxon>
    </lineage>
</organism>
<dbReference type="GO" id="GO:0043138">
    <property type="term" value="F:3'-5' DNA helicase activity"/>
    <property type="evidence" value="ECO:0007669"/>
    <property type="project" value="TreeGrafter"/>
</dbReference>
<dbReference type="AlphaFoldDB" id="A0A0G0C9V3"/>
<sequence length="724" mass="84078">MQTFKNHLNPLYKQLEQVGSFNDLGELTELEKQEYPTLQEITKRKIGEIQNLLPRLDRLEEELEHQILLIEHESDIDARKDAKGVYNQILQQIESLVNRINNELIALDSPYFGKIVFLPDDSKSGKPLILYIGKFALIDEKTHIPLITDWRSPIANIYYENSGPAKSVSFHAPVGKRTGELQQKRQFQISRARIKGIYDAKSGNVAADEFLLSQLTERLGQKLQDIVSTIQAQQNAIIREDINHPSVIQGVAGSGKTTILLHRLAYLFYTHKDTITSENSIIIAPNQMFIDYVSDVLPDLGISKVDTQTYLFWARNYLMWDNDYRLSNLPEDMEVKEFKGSLEFLDVLDKYFEKFEKALLEDMPYSRKDIVSNRYYLLKKNFPDIEMAERLELALEYSFAQKHFRKSLDGYIGDIGENDFEIKKKVLTYLRNNTNIYRLYKDIFKEDSFPNNVSEYSLKALVSENHNYFFRMEDLAPMVYLSQKINGTKHVTRDTVMVDEAQDISFVQLATLIKVAKNGNITLAGDLAQSIIPPFYIRSWERVLELLKRYTDRKVSFHQLQRCYRTTVEIIDYANGLFRDKFPKSYQLPEAVLRHGDDVVVLNIGNTLDKCSERDLKIVMEKIKEQFVKGAVTCAILCKDKNHSTNIYNKLKGYDEYLDREVINYTENDYKQGLLVMPIENAKGLEFDSVFIADMDSYPDDELSWRLLYVGITRALHRLFIINK</sequence>
<dbReference type="EMBL" id="LBQH01000006">
    <property type="protein sequence ID" value="KKP77978.1"/>
    <property type="molecule type" value="Genomic_DNA"/>
</dbReference>
<evidence type="ECO:0000256" key="1">
    <source>
        <dbReference type="ARBA" id="ARBA00022741"/>
    </source>
</evidence>
<keyword evidence="4 5" id="KW-0067">ATP-binding</keyword>
<dbReference type="InterPro" id="IPR027785">
    <property type="entry name" value="UvrD-like_helicase_C"/>
</dbReference>
<accession>A0A0G0C9V3</accession>
<feature type="domain" description="UvrD-like helicase ATP-binding" evidence="6">
    <location>
        <begin position="229"/>
        <end position="567"/>
    </location>
</feature>
<dbReference type="GO" id="GO:0003677">
    <property type="term" value="F:DNA binding"/>
    <property type="evidence" value="ECO:0007669"/>
    <property type="project" value="InterPro"/>
</dbReference>
<evidence type="ECO:0000259" key="6">
    <source>
        <dbReference type="PROSITE" id="PS51198"/>
    </source>
</evidence>
<dbReference type="GO" id="GO:0016787">
    <property type="term" value="F:hydrolase activity"/>
    <property type="evidence" value="ECO:0007669"/>
    <property type="project" value="UniProtKB-UniRule"/>
</dbReference>
<dbReference type="PROSITE" id="PS51198">
    <property type="entry name" value="UVRD_HELICASE_ATP_BIND"/>
    <property type="match status" value="1"/>
</dbReference>
<evidence type="ECO:0000256" key="4">
    <source>
        <dbReference type="ARBA" id="ARBA00022840"/>
    </source>
</evidence>
<proteinExistence type="predicted"/>
<dbReference type="Pfam" id="PF13538">
    <property type="entry name" value="UvrD_C_2"/>
    <property type="match status" value="1"/>
</dbReference>
<dbReference type="InterPro" id="IPR027417">
    <property type="entry name" value="P-loop_NTPase"/>
</dbReference>
<gene>
    <name evidence="7" type="ORF">UR73_C0006G0006</name>
</gene>
<dbReference type="GO" id="GO:0000725">
    <property type="term" value="P:recombinational repair"/>
    <property type="evidence" value="ECO:0007669"/>
    <property type="project" value="TreeGrafter"/>
</dbReference>
<dbReference type="GO" id="GO:0005829">
    <property type="term" value="C:cytosol"/>
    <property type="evidence" value="ECO:0007669"/>
    <property type="project" value="TreeGrafter"/>
</dbReference>
<evidence type="ECO:0000256" key="2">
    <source>
        <dbReference type="ARBA" id="ARBA00022801"/>
    </source>
</evidence>
<protein>
    <submittedName>
        <fullName evidence="7">Superfamily I DNA helicase</fullName>
    </submittedName>
</protein>
<dbReference type="GO" id="GO:0005524">
    <property type="term" value="F:ATP binding"/>
    <property type="evidence" value="ECO:0007669"/>
    <property type="project" value="UniProtKB-UniRule"/>
</dbReference>
<dbReference type="Pfam" id="PF13245">
    <property type="entry name" value="AAA_19"/>
    <property type="match status" value="1"/>
</dbReference>
<dbReference type="InterPro" id="IPR000212">
    <property type="entry name" value="DNA_helicase_UvrD/REP"/>
</dbReference>
<dbReference type="PANTHER" id="PTHR11070:SF17">
    <property type="entry name" value="DNA HELICASE IV"/>
    <property type="match status" value="1"/>
</dbReference>